<dbReference type="EMBL" id="BGPR01239927">
    <property type="protein sequence ID" value="GBM06037.1"/>
    <property type="molecule type" value="Genomic_DNA"/>
</dbReference>
<feature type="signal peptide" evidence="1">
    <location>
        <begin position="1"/>
        <end position="18"/>
    </location>
</feature>
<dbReference type="AlphaFoldDB" id="A0A4Y2CNF1"/>
<dbReference type="EMBL" id="BGPR01239905">
    <property type="protein sequence ID" value="GBM05960.1"/>
    <property type="molecule type" value="Genomic_DNA"/>
</dbReference>
<protein>
    <submittedName>
        <fullName evidence="2">Uncharacterized protein</fullName>
    </submittedName>
</protein>
<accession>A0A4Y2CNF1</accession>
<comment type="caution">
    <text evidence="2">The sequence shown here is derived from an EMBL/GenBank/DDBJ whole genome shotgun (WGS) entry which is preliminary data.</text>
</comment>
<evidence type="ECO:0000313" key="4">
    <source>
        <dbReference type="Proteomes" id="UP000499080"/>
    </source>
</evidence>
<proteinExistence type="predicted"/>
<evidence type="ECO:0000313" key="2">
    <source>
        <dbReference type="EMBL" id="GBM05960.1"/>
    </source>
</evidence>
<name>A0A4Y2CNF1_ARAVE</name>
<evidence type="ECO:0000313" key="3">
    <source>
        <dbReference type="EMBL" id="GBM06037.1"/>
    </source>
</evidence>
<sequence length="152" mass="16785">MAGLSSLISLLRVPLMTTHPNAFSPLSEQQPAQIRPSSIEVAWAVTAGLGVTVLKCIRPIHDGSSVESDFEPGAYLPQSRNLTTTTPRPPPFSWKQVVFSIKRGRIAHLFQKPTLHLGIGLCLYEQGYELNFLPWCPHILSKLGVLENEKTV</sequence>
<dbReference type="Proteomes" id="UP000499080">
    <property type="component" value="Unassembled WGS sequence"/>
</dbReference>
<keyword evidence="1" id="KW-0732">Signal</keyword>
<evidence type="ECO:0000256" key="1">
    <source>
        <dbReference type="SAM" id="SignalP"/>
    </source>
</evidence>
<gene>
    <name evidence="2" type="ORF">AVEN_245088_1</name>
    <name evidence="3" type="ORF">AVEN_28076_1</name>
</gene>
<feature type="chain" id="PRO_5036362072" evidence="1">
    <location>
        <begin position="19"/>
        <end position="152"/>
    </location>
</feature>
<organism evidence="2 4">
    <name type="scientific">Araneus ventricosus</name>
    <name type="common">Orbweaver spider</name>
    <name type="synonym">Epeira ventricosa</name>
    <dbReference type="NCBI Taxonomy" id="182803"/>
    <lineage>
        <taxon>Eukaryota</taxon>
        <taxon>Metazoa</taxon>
        <taxon>Ecdysozoa</taxon>
        <taxon>Arthropoda</taxon>
        <taxon>Chelicerata</taxon>
        <taxon>Arachnida</taxon>
        <taxon>Araneae</taxon>
        <taxon>Araneomorphae</taxon>
        <taxon>Entelegynae</taxon>
        <taxon>Araneoidea</taxon>
        <taxon>Araneidae</taxon>
        <taxon>Araneus</taxon>
    </lineage>
</organism>
<reference evidence="2 4" key="1">
    <citation type="journal article" date="2019" name="Sci. Rep.">
        <title>Orb-weaving spider Araneus ventricosus genome elucidates the spidroin gene catalogue.</title>
        <authorList>
            <person name="Kono N."/>
            <person name="Nakamura H."/>
            <person name="Ohtoshi R."/>
            <person name="Moran D.A.P."/>
            <person name="Shinohara A."/>
            <person name="Yoshida Y."/>
            <person name="Fujiwara M."/>
            <person name="Mori M."/>
            <person name="Tomita M."/>
            <person name="Arakawa K."/>
        </authorList>
    </citation>
    <scope>NUCLEOTIDE SEQUENCE [LARGE SCALE GENOMIC DNA]</scope>
</reference>
<keyword evidence="4" id="KW-1185">Reference proteome</keyword>